<dbReference type="Proteomes" id="UP001652395">
    <property type="component" value="Unassembled WGS sequence"/>
</dbReference>
<dbReference type="InterPro" id="IPR007627">
    <property type="entry name" value="RNA_pol_sigma70_r2"/>
</dbReference>
<dbReference type="CDD" id="cd06171">
    <property type="entry name" value="Sigma70_r4"/>
    <property type="match status" value="1"/>
</dbReference>
<evidence type="ECO:0000256" key="2">
    <source>
        <dbReference type="ARBA" id="ARBA00023015"/>
    </source>
</evidence>
<dbReference type="InterPro" id="IPR014284">
    <property type="entry name" value="RNA_pol_sigma-70_dom"/>
</dbReference>
<comment type="similarity">
    <text evidence="1">Belongs to the sigma-70 factor family. ECF subfamily.</text>
</comment>
<evidence type="ECO:0000313" key="9">
    <source>
        <dbReference type="Proteomes" id="UP001652395"/>
    </source>
</evidence>
<dbReference type="NCBIfam" id="TIGR02937">
    <property type="entry name" value="sigma70-ECF"/>
    <property type="match status" value="1"/>
</dbReference>
<comment type="caution">
    <text evidence="8">The sequence shown here is derived from an EMBL/GenBank/DDBJ whole genome shotgun (WGS) entry which is preliminary data.</text>
</comment>
<dbReference type="InterPro" id="IPR036388">
    <property type="entry name" value="WH-like_DNA-bd_sf"/>
</dbReference>
<dbReference type="InterPro" id="IPR039425">
    <property type="entry name" value="RNA_pol_sigma-70-like"/>
</dbReference>
<evidence type="ECO:0000259" key="7">
    <source>
        <dbReference type="Pfam" id="PF08281"/>
    </source>
</evidence>
<evidence type="ECO:0000313" key="8">
    <source>
        <dbReference type="EMBL" id="MCU6801113.1"/>
    </source>
</evidence>
<accession>A0ABT2V2K4</accession>
<reference evidence="8 9" key="1">
    <citation type="journal article" date="2021" name="ISME Commun">
        <title>Automated analysis of genomic sequences facilitates high-throughput and comprehensive description of bacteria.</title>
        <authorList>
            <person name="Hitch T.C.A."/>
        </authorList>
    </citation>
    <scope>NUCLEOTIDE SEQUENCE [LARGE SCALE GENOMIC DNA]</scope>
    <source>
        <strain evidence="9">f_CCE</strain>
    </source>
</reference>
<evidence type="ECO:0000259" key="6">
    <source>
        <dbReference type="Pfam" id="PF04542"/>
    </source>
</evidence>
<dbReference type="Gene3D" id="1.10.10.10">
    <property type="entry name" value="Winged helix-like DNA-binding domain superfamily/Winged helix DNA-binding domain"/>
    <property type="match status" value="1"/>
</dbReference>
<name>A0ABT2V2K4_9FIRM</name>
<protein>
    <submittedName>
        <fullName evidence="8">Sigma-70 family RNA polymerase sigma factor</fullName>
    </submittedName>
</protein>
<dbReference type="InterPro" id="IPR013249">
    <property type="entry name" value="RNA_pol_sigma70_r4_t2"/>
</dbReference>
<keyword evidence="5" id="KW-0804">Transcription</keyword>
<organism evidence="8 9">
    <name type="scientific">Alitiscatomonas aceti</name>
    <dbReference type="NCBI Taxonomy" id="2981724"/>
    <lineage>
        <taxon>Bacteria</taxon>
        <taxon>Bacillati</taxon>
        <taxon>Bacillota</taxon>
        <taxon>Clostridia</taxon>
        <taxon>Lachnospirales</taxon>
        <taxon>Lachnospiraceae</taxon>
        <taxon>Alitiscatomonas</taxon>
    </lineage>
</organism>
<dbReference type="InterPro" id="IPR013325">
    <property type="entry name" value="RNA_pol_sigma_r2"/>
</dbReference>
<dbReference type="SUPFAM" id="SSF88659">
    <property type="entry name" value="Sigma3 and sigma4 domains of RNA polymerase sigma factors"/>
    <property type="match status" value="1"/>
</dbReference>
<dbReference type="PANTHER" id="PTHR43133">
    <property type="entry name" value="RNA POLYMERASE ECF-TYPE SIGMA FACTO"/>
    <property type="match status" value="1"/>
</dbReference>
<dbReference type="RefSeq" id="WP_262563181.1">
    <property type="nucleotide sequence ID" value="NZ_JAOQJF010000039.1"/>
</dbReference>
<keyword evidence="9" id="KW-1185">Reference proteome</keyword>
<feature type="domain" description="RNA polymerase sigma factor 70 region 4 type 2" evidence="7">
    <location>
        <begin position="121"/>
        <end position="167"/>
    </location>
</feature>
<evidence type="ECO:0000256" key="4">
    <source>
        <dbReference type="ARBA" id="ARBA00023125"/>
    </source>
</evidence>
<sequence>MLILFLTFDTPEDTDKFLLLYEKYRKIIYYTLTRFKFDEYTKEDLSHDIYIKLASHLDDIDISDSKKTQNYIITVTRNYSLNYLRSKSRKPESFLEDIPVLLTASEDILEHLINKEQVHWLAKEINKLDDIYKSVLELKYVNNFSNDEIASFLNLKKKTVEMRLYRANLILREKLKGQGDE</sequence>
<keyword evidence="2" id="KW-0805">Transcription regulation</keyword>
<dbReference type="Pfam" id="PF08281">
    <property type="entry name" value="Sigma70_r4_2"/>
    <property type="match status" value="1"/>
</dbReference>
<keyword evidence="4" id="KW-0238">DNA-binding</keyword>
<evidence type="ECO:0000256" key="1">
    <source>
        <dbReference type="ARBA" id="ARBA00010641"/>
    </source>
</evidence>
<dbReference type="EMBL" id="JAOQJF010000039">
    <property type="protein sequence ID" value="MCU6801113.1"/>
    <property type="molecule type" value="Genomic_DNA"/>
</dbReference>
<dbReference type="PANTHER" id="PTHR43133:SF8">
    <property type="entry name" value="RNA POLYMERASE SIGMA FACTOR HI_1459-RELATED"/>
    <property type="match status" value="1"/>
</dbReference>
<keyword evidence="3" id="KW-0731">Sigma factor</keyword>
<evidence type="ECO:0000256" key="3">
    <source>
        <dbReference type="ARBA" id="ARBA00023082"/>
    </source>
</evidence>
<proteinExistence type="inferred from homology"/>
<gene>
    <name evidence="8" type="ORF">OCV69_14445</name>
</gene>
<dbReference type="SUPFAM" id="SSF88946">
    <property type="entry name" value="Sigma2 domain of RNA polymerase sigma factors"/>
    <property type="match status" value="1"/>
</dbReference>
<dbReference type="InterPro" id="IPR013324">
    <property type="entry name" value="RNA_pol_sigma_r3/r4-like"/>
</dbReference>
<dbReference type="Pfam" id="PF04542">
    <property type="entry name" value="Sigma70_r2"/>
    <property type="match status" value="1"/>
</dbReference>
<feature type="domain" description="RNA polymerase sigma-70 region 2" evidence="6">
    <location>
        <begin position="20"/>
        <end position="89"/>
    </location>
</feature>
<dbReference type="Gene3D" id="1.10.1740.10">
    <property type="match status" value="1"/>
</dbReference>
<evidence type="ECO:0000256" key="5">
    <source>
        <dbReference type="ARBA" id="ARBA00023163"/>
    </source>
</evidence>